<comment type="function">
    <text evidence="5">Specifically methylates the pseudouridine at position 1915 (m3Psi1915) in 23S rRNA.</text>
</comment>
<feature type="binding site" evidence="5">
    <location>
        <position position="102"/>
    </location>
    <ligand>
        <name>S-adenosyl-L-methionine</name>
        <dbReference type="ChEBI" id="CHEBI:59789"/>
    </ligand>
</feature>
<dbReference type="CDD" id="cd18081">
    <property type="entry name" value="RlmH-like"/>
    <property type="match status" value="1"/>
</dbReference>
<dbReference type="Gene3D" id="3.40.1280.10">
    <property type="match status" value="1"/>
</dbReference>
<dbReference type="InterPro" id="IPR003742">
    <property type="entry name" value="RlmH-like"/>
</dbReference>
<dbReference type="GO" id="GO:0008168">
    <property type="term" value="F:methyltransferase activity"/>
    <property type="evidence" value="ECO:0007669"/>
    <property type="project" value="UniProtKB-KW"/>
</dbReference>
<evidence type="ECO:0000313" key="6">
    <source>
        <dbReference type="EMBL" id="MDR6510677.1"/>
    </source>
</evidence>
<comment type="caution">
    <text evidence="5">Lacks conserved residue(s) required for the propagation of feature annotation.</text>
</comment>
<comment type="subcellular location">
    <subcellularLocation>
        <location evidence="5">Cytoplasm</location>
    </subcellularLocation>
</comment>
<name>A0ABU1MKW9_9SPHN</name>
<dbReference type="PANTHER" id="PTHR33603:SF1">
    <property type="entry name" value="RIBOSOMAL RNA LARGE SUBUNIT METHYLTRANSFERASE H"/>
    <property type="match status" value="1"/>
</dbReference>
<evidence type="ECO:0000256" key="3">
    <source>
        <dbReference type="ARBA" id="ARBA00022691"/>
    </source>
</evidence>
<evidence type="ECO:0000256" key="4">
    <source>
        <dbReference type="ARBA" id="ARBA00038303"/>
    </source>
</evidence>
<comment type="subunit">
    <text evidence="5">Homodimer.</text>
</comment>
<evidence type="ECO:0000256" key="1">
    <source>
        <dbReference type="ARBA" id="ARBA00022603"/>
    </source>
</evidence>
<proteinExistence type="inferred from homology"/>
<keyword evidence="2 5" id="KW-0808">Transferase</keyword>
<gene>
    <name evidence="5" type="primary">rlmH</name>
    <name evidence="6" type="ORF">J2792_001543</name>
</gene>
<evidence type="ECO:0000256" key="5">
    <source>
        <dbReference type="HAMAP-Rule" id="MF_00658"/>
    </source>
</evidence>
<sequence length="155" mass="17178">MADATTTKRLNRTLMLLHIIARGKIGRSPEAELVDRYGKRVTWGFKVTELPDRGGAMPPVTANPTRTVVMDERGKQLTSAEFAKVLGRWRDDGVREARFLIGAADGHDDSLRDGADLLIAFGAATWPHMMARAMLAEQLWRATSIIAGHPYHREG</sequence>
<evidence type="ECO:0000313" key="7">
    <source>
        <dbReference type="Proteomes" id="UP001184150"/>
    </source>
</evidence>
<organism evidence="6 7">
    <name type="scientific">Novosphingobium capsulatum</name>
    <dbReference type="NCBI Taxonomy" id="13688"/>
    <lineage>
        <taxon>Bacteria</taxon>
        <taxon>Pseudomonadati</taxon>
        <taxon>Pseudomonadota</taxon>
        <taxon>Alphaproteobacteria</taxon>
        <taxon>Sphingomonadales</taxon>
        <taxon>Sphingomonadaceae</taxon>
        <taxon>Novosphingobium</taxon>
    </lineage>
</organism>
<keyword evidence="1 5" id="KW-0489">Methyltransferase</keyword>
<dbReference type="InterPro" id="IPR029026">
    <property type="entry name" value="tRNA_m1G_MTases_N"/>
</dbReference>
<dbReference type="Proteomes" id="UP001184150">
    <property type="component" value="Unassembled WGS sequence"/>
</dbReference>
<dbReference type="SUPFAM" id="SSF75217">
    <property type="entry name" value="alpha/beta knot"/>
    <property type="match status" value="1"/>
</dbReference>
<dbReference type="Pfam" id="PF02590">
    <property type="entry name" value="SPOUT_MTase"/>
    <property type="match status" value="1"/>
</dbReference>
<keyword evidence="3 5" id="KW-0949">S-adenosyl-L-methionine</keyword>
<comment type="caution">
    <text evidence="6">The sequence shown here is derived from an EMBL/GenBank/DDBJ whole genome shotgun (WGS) entry which is preliminary data.</text>
</comment>
<accession>A0ABU1MKW9</accession>
<protein>
    <recommendedName>
        <fullName evidence="5">Ribosomal RNA large subunit methyltransferase H</fullName>
        <ecNumber evidence="5">2.1.1.177</ecNumber>
    </recommendedName>
    <alternativeName>
        <fullName evidence="5">23S rRNA (pseudouridine1915-N3)-methyltransferase</fullName>
    </alternativeName>
    <alternativeName>
        <fullName evidence="5">23S rRNA m3Psi1915 methyltransferase</fullName>
    </alternativeName>
    <alternativeName>
        <fullName evidence="5">rRNA (pseudouridine-N3-)-methyltransferase RlmH</fullName>
    </alternativeName>
</protein>
<keyword evidence="7" id="KW-1185">Reference proteome</keyword>
<comment type="catalytic activity">
    <reaction evidence="5">
        <text>pseudouridine(1915) in 23S rRNA + S-adenosyl-L-methionine = N(3)-methylpseudouridine(1915) in 23S rRNA + S-adenosyl-L-homocysteine + H(+)</text>
        <dbReference type="Rhea" id="RHEA:42752"/>
        <dbReference type="Rhea" id="RHEA-COMP:10221"/>
        <dbReference type="Rhea" id="RHEA-COMP:10222"/>
        <dbReference type="ChEBI" id="CHEBI:15378"/>
        <dbReference type="ChEBI" id="CHEBI:57856"/>
        <dbReference type="ChEBI" id="CHEBI:59789"/>
        <dbReference type="ChEBI" id="CHEBI:65314"/>
        <dbReference type="ChEBI" id="CHEBI:74486"/>
        <dbReference type="EC" id="2.1.1.177"/>
    </reaction>
</comment>
<dbReference type="PIRSF" id="PIRSF004505">
    <property type="entry name" value="MT_bac"/>
    <property type="match status" value="1"/>
</dbReference>
<dbReference type="HAMAP" id="MF_00658">
    <property type="entry name" value="23SrRNA_methyltr_H"/>
    <property type="match status" value="1"/>
</dbReference>
<dbReference type="GO" id="GO:0032259">
    <property type="term" value="P:methylation"/>
    <property type="evidence" value="ECO:0007669"/>
    <property type="project" value="UniProtKB-KW"/>
</dbReference>
<keyword evidence="5" id="KW-0963">Cytoplasm</keyword>
<reference evidence="6 7" key="1">
    <citation type="submission" date="2023-07" db="EMBL/GenBank/DDBJ databases">
        <title>Sorghum-associated microbial communities from plants grown in Nebraska, USA.</title>
        <authorList>
            <person name="Schachtman D."/>
        </authorList>
    </citation>
    <scope>NUCLEOTIDE SEQUENCE [LARGE SCALE GENOMIC DNA]</scope>
    <source>
        <strain evidence="6 7">DS1027</strain>
    </source>
</reference>
<dbReference type="InterPro" id="IPR029028">
    <property type="entry name" value="Alpha/beta_knot_MTases"/>
</dbReference>
<dbReference type="EC" id="2.1.1.177" evidence="5"/>
<dbReference type="EMBL" id="JAVDRD010000003">
    <property type="protein sequence ID" value="MDR6510677.1"/>
    <property type="molecule type" value="Genomic_DNA"/>
</dbReference>
<evidence type="ECO:0000256" key="2">
    <source>
        <dbReference type="ARBA" id="ARBA00022679"/>
    </source>
</evidence>
<dbReference type="PANTHER" id="PTHR33603">
    <property type="entry name" value="METHYLTRANSFERASE"/>
    <property type="match status" value="1"/>
</dbReference>
<keyword evidence="5" id="KW-0698">rRNA processing</keyword>
<comment type="similarity">
    <text evidence="4 5">Belongs to the RNA methyltransferase RlmH family.</text>
</comment>